<sequence>MRHWCPGYPWRMSWPMELFQAGAYWGCRDESAEACARRAEVLFGQLGRCDPAYAQWYEYVYSRKHALRLPFKPTAETFLGFFDRKKYRLGKDGFIFEAWTGQEQRGRGGMLSFTCGSGLPFYANGCLLHLPREQPAAGRVLTVPVLTEVVRALVLAWDPDGCAVISEEDRDSKKALEASAPCMGWLMYFSHQRGRVPPLPRPVRVEPMENRGTLVILTPERFSVENRAHVDLAERVRVRLAAAGLLPPPQG</sequence>
<reference evidence="2 3" key="1">
    <citation type="submission" date="2019-08" db="EMBL/GenBank/DDBJ databases">
        <title>Archangium and Cystobacter genomes.</title>
        <authorList>
            <person name="Chen I.-C.K."/>
            <person name="Wielgoss S."/>
        </authorList>
    </citation>
    <scope>NUCLEOTIDE SEQUENCE [LARGE SCALE GENOMIC DNA]</scope>
    <source>
        <strain evidence="2 3">Cbm 6</strain>
    </source>
</reference>
<name>A0ABY9X4V6_9BACT</name>
<dbReference type="InterPro" id="IPR028969">
    <property type="entry name" value="Imm52"/>
</dbReference>
<proteinExistence type="predicted"/>
<protein>
    <recommendedName>
        <fullName evidence="1">Immunity protein 52 domain-containing protein</fullName>
    </recommendedName>
</protein>
<accession>A0ABY9X4V6</accession>
<dbReference type="EMBL" id="CP043494">
    <property type="protein sequence ID" value="WNG50449.1"/>
    <property type="molecule type" value="Genomic_DNA"/>
</dbReference>
<evidence type="ECO:0000259" key="1">
    <source>
        <dbReference type="Pfam" id="PF15579"/>
    </source>
</evidence>
<evidence type="ECO:0000313" key="3">
    <source>
        <dbReference type="Proteomes" id="UP001611383"/>
    </source>
</evidence>
<feature type="domain" description="Immunity protein 52" evidence="1">
    <location>
        <begin position="19"/>
        <end position="248"/>
    </location>
</feature>
<gene>
    <name evidence="2" type="ORF">F0U60_44705</name>
</gene>
<evidence type="ECO:0000313" key="2">
    <source>
        <dbReference type="EMBL" id="WNG50449.1"/>
    </source>
</evidence>
<organism evidence="2 3">
    <name type="scientific">Archangium minus</name>
    <dbReference type="NCBI Taxonomy" id="83450"/>
    <lineage>
        <taxon>Bacteria</taxon>
        <taxon>Pseudomonadati</taxon>
        <taxon>Myxococcota</taxon>
        <taxon>Myxococcia</taxon>
        <taxon>Myxococcales</taxon>
        <taxon>Cystobacterineae</taxon>
        <taxon>Archangiaceae</taxon>
        <taxon>Archangium</taxon>
    </lineage>
</organism>
<dbReference type="Pfam" id="PF15579">
    <property type="entry name" value="Imm52"/>
    <property type="match status" value="1"/>
</dbReference>
<dbReference type="Proteomes" id="UP001611383">
    <property type="component" value="Chromosome"/>
</dbReference>
<keyword evidence="3" id="KW-1185">Reference proteome</keyword>